<dbReference type="AlphaFoldDB" id="A0AAV4FDT5"/>
<accession>A0AAV4FDT5</accession>
<proteinExistence type="predicted"/>
<feature type="region of interest" description="Disordered" evidence="1">
    <location>
        <begin position="24"/>
        <end position="45"/>
    </location>
</feature>
<dbReference type="InterPro" id="IPR052679">
    <property type="entry name" value="Cell_Prolif_Regulator"/>
</dbReference>
<dbReference type="PANTHER" id="PTHR35079">
    <property type="entry name" value="LUNG ADENOMA SUSCEPTIBILITY PROTEIN 2"/>
    <property type="match status" value="1"/>
</dbReference>
<feature type="compositionally biased region" description="Polar residues" evidence="1">
    <location>
        <begin position="404"/>
        <end position="418"/>
    </location>
</feature>
<dbReference type="Proteomes" id="UP000762676">
    <property type="component" value="Unassembled WGS sequence"/>
</dbReference>
<evidence type="ECO:0000313" key="2">
    <source>
        <dbReference type="EMBL" id="GFR71444.1"/>
    </source>
</evidence>
<feature type="region of interest" description="Disordered" evidence="1">
    <location>
        <begin position="246"/>
        <end position="267"/>
    </location>
</feature>
<feature type="compositionally biased region" description="Low complexity" evidence="1">
    <location>
        <begin position="671"/>
        <end position="684"/>
    </location>
</feature>
<feature type="region of interest" description="Disordered" evidence="1">
    <location>
        <begin position="399"/>
        <end position="467"/>
    </location>
</feature>
<gene>
    <name evidence="2" type="ORF">ElyMa_005679400</name>
</gene>
<keyword evidence="3" id="KW-1185">Reference proteome</keyword>
<protein>
    <submittedName>
        <fullName evidence="2">Lung adenoma susceptibility protein 2</fullName>
    </submittedName>
</protein>
<feature type="compositionally biased region" description="Low complexity" evidence="1">
    <location>
        <begin position="641"/>
        <end position="652"/>
    </location>
</feature>
<evidence type="ECO:0000313" key="3">
    <source>
        <dbReference type="Proteomes" id="UP000762676"/>
    </source>
</evidence>
<feature type="compositionally biased region" description="Polar residues" evidence="1">
    <location>
        <begin position="33"/>
        <end position="45"/>
    </location>
</feature>
<feature type="region of interest" description="Disordered" evidence="1">
    <location>
        <begin position="732"/>
        <end position="760"/>
    </location>
</feature>
<feature type="compositionally biased region" description="Polar residues" evidence="1">
    <location>
        <begin position="250"/>
        <end position="267"/>
    </location>
</feature>
<feature type="region of interest" description="Disordered" evidence="1">
    <location>
        <begin position="597"/>
        <end position="704"/>
    </location>
</feature>
<evidence type="ECO:0000256" key="1">
    <source>
        <dbReference type="SAM" id="MobiDB-lite"/>
    </source>
</evidence>
<reference evidence="2 3" key="1">
    <citation type="journal article" date="2021" name="Elife">
        <title>Chloroplast acquisition without the gene transfer in kleptoplastic sea slugs, Plakobranchus ocellatus.</title>
        <authorList>
            <person name="Maeda T."/>
            <person name="Takahashi S."/>
            <person name="Yoshida T."/>
            <person name="Shimamura S."/>
            <person name="Takaki Y."/>
            <person name="Nagai Y."/>
            <person name="Toyoda A."/>
            <person name="Suzuki Y."/>
            <person name="Arimoto A."/>
            <person name="Ishii H."/>
            <person name="Satoh N."/>
            <person name="Nishiyama T."/>
            <person name="Hasebe M."/>
            <person name="Maruyama T."/>
            <person name="Minagawa J."/>
            <person name="Obokata J."/>
            <person name="Shigenobu S."/>
        </authorList>
    </citation>
    <scope>NUCLEOTIDE SEQUENCE [LARGE SCALE GENOMIC DNA]</scope>
</reference>
<feature type="region of interest" description="Disordered" evidence="1">
    <location>
        <begin position="786"/>
        <end position="867"/>
    </location>
</feature>
<feature type="compositionally biased region" description="Polar residues" evidence="1">
    <location>
        <begin position="308"/>
        <end position="329"/>
    </location>
</feature>
<sequence length="972" mass="102625">MVQPDTRPPRAHLHSCCLPPTMTSVSGGDPFSPRSSVGSASTDSSCLPRRRIRCSKTQISVGDCRYQSASDALLDYLKQFEEAGHGGDVPAAAPGGDGPVITTSRSSAPSLGNNSLLNGRVPVVLKPSLAAHTTVGPRPANHIADAESRGCGPGKLVGKGLAGSRLVLGSNGISVAGTREDVEDLLTSKVSPQLQEEVTDTLREVKLRRLLKQAALKSKNQSKTGLQQEVEAALVRSAELLEKVTKEDVSSSVQSSPAIEASSVVSPNSSTLNLELEALLLGNTTLLEDAAARTGGLDQEDWEERSSSDSLPSTPRRSGHTYSYHTSRPSRSRQRDGPNAHSLTSSTSRCAPVSYTARSRGGRIPRASSIDSLLPAARETSLSSTLQLLLNPKDYVSAKDAVTSPGSSDSMPSNQSDPTDLLRQIRSRSMSPGALHASSRLRRGRGSPRTESVPGALPGDERKAPDWVGRLDDSVRKSVPSWVGEMNTSQVSDSVWLHNALLQDENNKRPAVVNSAYSKVPSWVGQAEESDVNDEEDLSDTSRPALVPLMSTPIRPMGTTSTVDWNLNTKENTADNHLFTNSITNITSDSRPGLNFSDLNASAQRSSSNHNLNINSNNTSSTSMKHVTFTDEPILSPPDPTSALLLSSPSASRLRKSKEASASSPFPPLSPHSNRVTGTSTSSSSKKKPDLSSPAPSRVLDSDYNGEAVLRNSILPQTARLRRSMDTFAASSENLRLRSTSSSGSSEGSGGGGASGVTSGVASHLTTRCSSLDTVALLTGKPLTRSQRQMLNGDGGAAAGDDPSGRGLDLESSSDGLDGDRPWERMVNTIKAPVPVGTESSGNEASHSQGSHQPLESTLSGGRQPGSMEALKNMLFKLQAEETSTQDGTDKRGEDVLHTSGQNLSQASMAVIPALENYDFKQEPGGHSLEKALVHLNRLKKLVKTAPSTSAASESEIKTATLAADGITSKIS</sequence>
<feature type="compositionally biased region" description="Low complexity" evidence="1">
    <location>
        <begin position="606"/>
        <end position="623"/>
    </location>
</feature>
<dbReference type="PANTHER" id="PTHR35079:SF1">
    <property type="entry name" value="LUNG ADENOMA SUSCEPTIBILITY PROTEIN 2"/>
    <property type="match status" value="1"/>
</dbReference>
<organism evidence="2 3">
    <name type="scientific">Elysia marginata</name>
    <dbReference type="NCBI Taxonomy" id="1093978"/>
    <lineage>
        <taxon>Eukaryota</taxon>
        <taxon>Metazoa</taxon>
        <taxon>Spiralia</taxon>
        <taxon>Lophotrochozoa</taxon>
        <taxon>Mollusca</taxon>
        <taxon>Gastropoda</taxon>
        <taxon>Heterobranchia</taxon>
        <taxon>Euthyneura</taxon>
        <taxon>Panpulmonata</taxon>
        <taxon>Sacoglossa</taxon>
        <taxon>Placobranchoidea</taxon>
        <taxon>Plakobranchidae</taxon>
        <taxon>Elysia</taxon>
    </lineage>
</organism>
<feature type="compositionally biased region" description="Low complexity" evidence="1">
    <location>
        <begin position="799"/>
        <end position="816"/>
    </location>
</feature>
<name>A0AAV4FDT5_9GAST</name>
<feature type="region of interest" description="Disordered" evidence="1">
    <location>
        <begin position="294"/>
        <end position="366"/>
    </location>
</feature>
<comment type="caution">
    <text evidence="2">The sequence shown here is derived from an EMBL/GenBank/DDBJ whole genome shotgun (WGS) entry which is preliminary data.</text>
</comment>
<dbReference type="EMBL" id="BMAT01011368">
    <property type="protein sequence ID" value="GFR71444.1"/>
    <property type="molecule type" value="Genomic_DNA"/>
</dbReference>
<feature type="compositionally biased region" description="Polar residues" evidence="1">
    <location>
        <begin position="838"/>
        <end position="861"/>
    </location>
</feature>